<protein>
    <submittedName>
        <fullName evidence="1">Uncharacterized protein</fullName>
    </submittedName>
</protein>
<organism evidence="1 2">
    <name type="scientific">Bradyrhizobium japonicum</name>
    <dbReference type="NCBI Taxonomy" id="375"/>
    <lineage>
        <taxon>Bacteria</taxon>
        <taxon>Pseudomonadati</taxon>
        <taxon>Pseudomonadota</taxon>
        <taxon>Alphaproteobacteria</taxon>
        <taxon>Hyphomicrobiales</taxon>
        <taxon>Nitrobacteraceae</taxon>
        <taxon>Bradyrhizobium</taxon>
    </lineage>
</organism>
<accession>A0A0A3XG81</accession>
<name>A0A0A3XG81_BRAJP</name>
<comment type="caution">
    <text evidence="1">The sequence shown here is derived from an EMBL/GenBank/DDBJ whole genome shotgun (WGS) entry which is preliminary data.</text>
</comment>
<dbReference type="EMBL" id="JRPN01000048">
    <property type="protein sequence ID" value="KGT73315.1"/>
    <property type="molecule type" value="Genomic_DNA"/>
</dbReference>
<dbReference type="Proteomes" id="UP000030377">
    <property type="component" value="Unassembled WGS sequence"/>
</dbReference>
<gene>
    <name evidence="1" type="ORF">MA20_44560</name>
</gene>
<evidence type="ECO:0000313" key="2">
    <source>
        <dbReference type="Proteomes" id="UP000030377"/>
    </source>
</evidence>
<evidence type="ECO:0000313" key="1">
    <source>
        <dbReference type="EMBL" id="KGT73315.1"/>
    </source>
</evidence>
<proteinExistence type="predicted"/>
<reference evidence="1 2" key="1">
    <citation type="submission" date="2014-09" db="EMBL/GenBank/DDBJ databases">
        <title>Draft genome of Bradyrhizobium japonicum Is-34.</title>
        <authorList>
            <person name="Tsurumaru H."/>
            <person name="Yamakawa T."/>
            <person name="Hashimoto S."/>
            <person name="Okizaki K."/>
            <person name="Kanesaki Y."/>
            <person name="Yoshikawa H."/>
            <person name="Yajima S."/>
        </authorList>
    </citation>
    <scope>NUCLEOTIDE SEQUENCE [LARGE SCALE GENOMIC DNA]</scope>
    <source>
        <strain evidence="1 2">Is-34</strain>
    </source>
</reference>
<sequence>MRDVDASYDHEFRRMLKKLSLALSTPSASQRPVRDLNDAAVSPSEMTNPPAPIVNTLLISMSRQ</sequence>
<dbReference type="AlphaFoldDB" id="A0A0A3XG81"/>